<feature type="domain" description="M23ase beta-sheet core" evidence="1">
    <location>
        <begin position="266"/>
        <end position="367"/>
    </location>
</feature>
<dbReference type="Gene3D" id="2.70.70.10">
    <property type="entry name" value="Glucose Permease (Domain IIA)"/>
    <property type="match status" value="1"/>
</dbReference>
<dbReference type="Proteomes" id="UP000264492">
    <property type="component" value="Unassembled WGS sequence"/>
</dbReference>
<dbReference type="InterPro" id="IPR016047">
    <property type="entry name" value="M23ase_b-sheet_dom"/>
</dbReference>
<proteinExistence type="predicted"/>
<dbReference type="InterPro" id="IPR011055">
    <property type="entry name" value="Dup_hybrid_motif"/>
</dbReference>
<reference evidence="2 3" key="1">
    <citation type="submission" date="2018-08" db="EMBL/GenBank/DDBJ databases">
        <title>Lysobacter sp. zong2l5, whole genome shotgun sequence.</title>
        <authorList>
            <person name="Zhang X."/>
            <person name="Feng G."/>
            <person name="Zhu H."/>
        </authorList>
    </citation>
    <scope>NUCLEOTIDE SEQUENCE [LARGE SCALE GENOMIC DNA]</scope>
    <source>
        <strain evidence="3">zong2l5</strain>
    </source>
</reference>
<name>A0A371K2G4_9GAMM</name>
<evidence type="ECO:0000313" key="3">
    <source>
        <dbReference type="Proteomes" id="UP000264492"/>
    </source>
</evidence>
<accession>A0A371K2G4</accession>
<keyword evidence="3" id="KW-1185">Reference proteome</keyword>
<organism evidence="2 3">
    <name type="scientific">Lysobacter silvisoli</name>
    <dbReference type="NCBI Taxonomy" id="2293254"/>
    <lineage>
        <taxon>Bacteria</taxon>
        <taxon>Pseudomonadati</taxon>
        <taxon>Pseudomonadota</taxon>
        <taxon>Gammaproteobacteria</taxon>
        <taxon>Lysobacterales</taxon>
        <taxon>Lysobacteraceae</taxon>
        <taxon>Lysobacter</taxon>
    </lineage>
</organism>
<dbReference type="InterPro" id="IPR050570">
    <property type="entry name" value="Cell_wall_metabolism_enzyme"/>
</dbReference>
<dbReference type="SUPFAM" id="SSF51261">
    <property type="entry name" value="Duplicated hybrid motif"/>
    <property type="match status" value="1"/>
</dbReference>
<gene>
    <name evidence="2" type="ORF">DX914_02500</name>
</gene>
<dbReference type="GO" id="GO:0004222">
    <property type="term" value="F:metalloendopeptidase activity"/>
    <property type="evidence" value="ECO:0007669"/>
    <property type="project" value="TreeGrafter"/>
</dbReference>
<protein>
    <submittedName>
        <fullName evidence="2">M23 family peptidase</fullName>
    </submittedName>
</protein>
<dbReference type="CDD" id="cd12797">
    <property type="entry name" value="M23_peptidase"/>
    <property type="match status" value="1"/>
</dbReference>
<dbReference type="PANTHER" id="PTHR21666">
    <property type="entry name" value="PEPTIDASE-RELATED"/>
    <property type="match status" value="1"/>
</dbReference>
<dbReference type="AlphaFoldDB" id="A0A371K2G4"/>
<evidence type="ECO:0000259" key="1">
    <source>
        <dbReference type="Pfam" id="PF01551"/>
    </source>
</evidence>
<dbReference type="PANTHER" id="PTHR21666:SF270">
    <property type="entry name" value="MUREIN HYDROLASE ACTIVATOR ENVC"/>
    <property type="match status" value="1"/>
</dbReference>
<evidence type="ECO:0000313" key="2">
    <source>
        <dbReference type="EMBL" id="RDZ28037.1"/>
    </source>
</evidence>
<dbReference type="EMBL" id="QTSU01000001">
    <property type="protein sequence ID" value="RDZ28037.1"/>
    <property type="molecule type" value="Genomic_DNA"/>
</dbReference>
<dbReference type="Pfam" id="PF01551">
    <property type="entry name" value="Peptidase_M23"/>
    <property type="match status" value="1"/>
</dbReference>
<sequence length="407" mass="43564">MEDSSSRRHWTATSVPNIVSSGLALLAALWACELVAAPSVSTLALPNGCEIARDITHIPRVAAGTAPAFPPMQLEIRTPVAPTAFRAGGYRYLVYELQLSNYSDGPLPVTGIDVLASADAEDRALLTLSGPRLYDRLSPIGGGKIDHEHPLEAGRSVTAYLCVAFAHDARVPARLRHRVLLSGVAATGPTVVVGHHPVRVLASPVQGAHWIADNALALDRHHRPGLFVAGGSAQISRRYAIDWKRRIEGEFQSGDPLDVRSYHAYAQPVYAVADATVVRARDGLPDNVPRTPAGFTPAVPLSMETLAGNTVVLDLGGGQFAHYAHLQPRSVSVQAGQRVRRGQPLGRIGNSGDARWPHLHFQVSTGADIMDSEGLPFAIERFGAKDGAGGWTDRAREFPLGDGELRF</sequence>
<comment type="caution">
    <text evidence="2">The sequence shown here is derived from an EMBL/GenBank/DDBJ whole genome shotgun (WGS) entry which is preliminary data.</text>
</comment>